<evidence type="ECO:0000313" key="11">
    <source>
        <dbReference type="EMBL" id="RUL56898.1"/>
    </source>
</evidence>
<comment type="function">
    <text evidence="9 10">Fluoride-specific ion channel. Important for reducing fluoride concentration in the cell, thus reducing its toxicity.</text>
</comment>
<dbReference type="Pfam" id="PF02537">
    <property type="entry name" value="CRCB"/>
    <property type="match status" value="1"/>
</dbReference>
<gene>
    <name evidence="10" type="primary">fluC</name>
    <name evidence="10" type="synonym">crcB</name>
    <name evidence="11" type="ORF">EK386_00310</name>
</gene>
<feature type="transmembrane region" description="Helical" evidence="10">
    <location>
        <begin position="12"/>
        <end position="29"/>
    </location>
</feature>
<dbReference type="GO" id="GO:0062054">
    <property type="term" value="F:fluoride channel activity"/>
    <property type="evidence" value="ECO:0007669"/>
    <property type="project" value="UniProtKB-UniRule"/>
</dbReference>
<comment type="activity regulation">
    <text evidence="10">Na(+) is not transported, but it plays an essential structural role and its presence is essential for fluoride channel function.</text>
</comment>
<dbReference type="GO" id="GO:0046872">
    <property type="term" value="F:metal ion binding"/>
    <property type="evidence" value="ECO:0007669"/>
    <property type="project" value="UniProtKB-KW"/>
</dbReference>
<name>A0A432LGA3_9BACI</name>
<feature type="binding site" evidence="10">
    <location>
        <position position="77"/>
    </location>
    <ligand>
        <name>Na(+)</name>
        <dbReference type="ChEBI" id="CHEBI:29101"/>
        <note>structural</note>
    </ligand>
</feature>
<keyword evidence="2 10" id="KW-1003">Cell membrane</keyword>
<keyword evidence="10" id="KW-0479">Metal-binding</keyword>
<dbReference type="Proteomes" id="UP000287910">
    <property type="component" value="Unassembled WGS sequence"/>
</dbReference>
<feature type="binding site" evidence="10">
    <location>
        <position position="74"/>
    </location>
    <ligand>
        <name>Na(+)</name>
        <dbReference type="ChEBI" id="CHEBI:29101"/>
        <note>structural</note>
    </ligand>
</feature>
<organism evidence="11 12">
    <name type="scientific">Lysinibacillus antri</name>
    <dbReference type="NCBI Taxonomy" id="2498145"/>
    <lineage>
        <taxon>Bacteria</taxon>
        <taxon>Bacillati</taxon>
        <taxon>Bacillota</taxon>
        <taxon>Bacilli</taxon>
        <taxon>Bacillales</taxon>
        <taxon>Bacillaceae</taxon>
        <taxon>Lysinibacillus</taxon>
    </lineage>
</organism>
<dbReference type="GO" id="GO:0140114">
    <property type="term" value="P:cellular detoxification of fluoride"/>
    <property type="evidence" value="ECO:0007669"/>
    <property type="project" value="UniProtKB-UniRule"/>
</dbReference>
<comment type="subcellular location">
    <subcellularLocation>
        <location evidence="1 10">Cell membrane</location>
        <topology evidence="1 10">Multi-pass membrane protein</topology>
    </subcellularLocation>
</comment>
<feature type="transmembrane region" description="Helical" evidence="10">
    <location>
        <begin position="64"/>
        <end position="83"/>
    </location>
</feature>
<evidence type="ECO:0000256" key="3">
    <source>
        <dbReference type="ARBA" id="ARBA00022692"/>
    </source>
</evidence>
<keyword evidence="5 10" id="KW-0472">Membrane</keyword>
<evidence type="ECO:0000256" key="1">
    <source>
        <dbReference type="ARBA" id="ARBA00004651"/>
    </source>
</evidence>
<comment type="catalytic activity">
    <reaction evidence="8">
        <text>fluoride(in) = fluoride(out)</text>
        <dbReference type="Rhea" id="RHEA:76159"/>
        <dbReference type="ChEBI" id="CHEBI:17051"/>
    </reaction>
    <physiologicalReaction direction="left-to-right" evidence="8">
        <dbReference type="Rhea" id="RHEA:76160"/>
    </physiologicalReaction>
</comment>
<dbReference type="InterPro" id="IPR003691">
    <property type="entry name" value="FluC"/>
</dbReference>
<keyword evidence="10" id="KW-0406">Ion transport</keyword>
<sequence length="125" mass="13730">MASINNQKLNNGVQVFFGGVVGATLRFVIQTSVGTLPMLWFVNILGSFLLGSLNGYYERNDSKLKLFFTTGMLGAFTTFSTFSEQAIYLLKENTLVGLLFVLGMSVASITAALVGYLLNRGRKQW</sequence>
<accession>A0A432LGA3</accession>
<dbReference type="EMBL" id="RYYR01000001">
    <property type="protein sequence ID" value="RUL56898.1"/>
    <property type="molecule type" value="Genomic_DNA"/>
</dbReference>
<reference evidence="11 12" key="1">
    <citation type="submission" date="2018-12" db="EMBL/GenBank/DDBJ databases">
        <title>Lysinibacillus antri sp. nov., isolated from a cave soil.</title>
        <authorList>
            <person name="Narsing Rao M.P."/>
            <person name="Zhang H."/>
            <person name="Dong Z.-Y."/>
            <person name="Niu X.-K."/>
            <person name="Zhang K."/>
            <person name="Fang B.-Z."/>
            <person name="Kang Y.-Q."/>
            <person name="Xiao M."/>
            <person name="Li W.-J."/>
        </authorList>
    </citation>
    <scope>NUCLEOTIDE SEQUENCE [LARGE SCALE GENOMIC DNA]</scope>
    <source>
        <strain evidence="11 12">SYSU K30002</strain>
    </source>
</reference>
<evidence type="ECO:0000256" key="8">
    <source>
        <dbReference type="ARBA" id="ARBA00035585"/>
    </source>
</evidence>
<keyword evidence="10" id="KW-0915">Sodium</keyword>
<evidence type="ECO:0000256" key="2">
    <source>
        <dbReference type="ARBA" id="ARBA00022475"/>
    </source>
</evidence>
<keyword evidence="3 10" id="KW-0812">Transmembrane</keyword>
<dbReference type="AlphaFoldDB" id="A0A432LGA3"/>
<protein>
    <recommendedName>
        <fullName evidence="10">Fluoride-specific ion channel FluC</fullName>
    </recommendedName>
</protein>
<evidence type="ECO:0000256" key="4">
    <source>
        <dbReference type="ARBA" id="ARBA00022989"/>
    </source>
</evidence>
<feature type="transmembrane region" description="Helical" evidence="10">
    <location>
        <begin position="95"/>
        <end position="118"/>
    </location>
</feature>
<evidence type="ECO:0000256" key="7">
    <source>
        <dbReference type="ARBA" id="ARBA00035120"/>
    </source>
</evidence>
<feature type="transmembrane region" description="Helical" evidence="10">
    <location>
        <begin position="35"/>
        <end position="57"/>
    </location>
</feature>
<comment type="caution">
    <text evidence="11">The sequence shown here is derived from an EMBL/GenBank/DDBJ whole genome shotgun (WGS) entry which is preliminary data.</text>
</comment>
<keyword evidence="4 10" id="KW-1133">Transmembrane helix</keyword>
<dbReference type="GO" id="GO:0005886">
    <property type="term" value="C:plasma membrane"/>
    <property type="evidence" value="ECO:0007669"/>
    <property type="project" value="UniProtKB-SubCell"/>
</dbReference>
<evidence type="ECO:0000256" key="10">
    <source>
        <dbReference type="HAMAP-Rule" id="MF_00454"/>
    </source>
</evidence>
<keyword evidence="6 10" id="KW-0407">Ion channel</keyword>
<evidence type="ECO:0000256" key="9">
    <source>
        <dbReference type="ARBA" id="ARBA00049940"/>
    </source>
</evidence>
<evidence type="ECO:0000313" key="12">
    <source>
        <dbReference type="Proteomes" id="UP000287910"/>
    </source>
</evidence>
<dbReference type="RefSeq" id="WP_126657014.1">
    <property type="nucleotide sequence ID" value="NZ_RYYR01000001.1"/>
</dbReference>
<keyword evidence="12" id="KW-1185">Reference proteome</keyword>
<proteinExistence type="inferred from homology"/>
<comment type="similarity">
    <text evidence="7 10">Belongs to the fluoride channel Fluc/FEX (TC 1.A.43) family.</text>
</comment>
<keyword evidence="10" id="KW-0813">Transport</keyword>
<evidence type="ECO:0000256" key="6">
    <source>
        <dbReference type="ARBA" id="ARBA00023303"/>
    </source>
</evidence>
<evidence type="ECO:0000256" key="5">
    <source>
        <dbReference type="ARBA" id="ARBA00023136"/>
    </source>
</evidence>
<dbReference type="HAMAP" id="MF_00454">
    <property type="entry name" value="FluC"/>
    <property type="match status" value="1"/>
</dbReference>